<gene>
    <name evidence="1" type="ORF">J2S25_002136</name>
</gene>
<dbReference type="RefSeq" id="WP_307191833.1">
    <property type="nucleotide sequence ID" value="NZ_JAUSUN010000010.1"/>
</dbReference>
<accession>A0ABU0FVJ4</accession>
<name>A0ABU0FVJ4_9BACI</name>
<proteinExistence type="predicted"/>
<comment type="caution">
    <text evidence="1">The sequence shown here is derived from an EMBL/GenBank/DDBJ whole genome shotgun (WGS) entry which is preliminary data.</text>
</comment>
<dbReference type="EMBL" id="JAUSUN010000010">
    <property type="protein sequence ID" value="MDQ0413930.1"/>
    <property type="molecule type" value="Genomic_DNA"/>
</dbReference>
<keyword evidence="2" id="KW-1185">Reference proteome</keyword>
<evidence type="ECO:0000313" key="1">
    <source>
        <dbReference type="EMBL" id="MDQ0413930.1"/>
    </source>
</evidence>
<dbReference type="Proteomes" id="UP001242313">
    <property type="component" value="Unassembled WGS sequence"/>
</dbReference>
<reference evidence="1 2" key="1">
    <citation type="submission" date="2023-07" db="EMBL/GenBank/DDBJ databases">
        <title>Genomic Encyclopedia of Type Strains, Phase IV (KMG-IV): sequencing the most valuable type-strain genomes for metagenomic binning, comparative biology and taxonomic classification.</title>
        <authorList>
            <person name="Goeker M."/>
        </authorList>
    </citation>
    <scope>NUCLEOTIDE SEQUENCE [LARGE SCALE GENOMIC DNA]</scope>
    <source>
        <strain evidence="1 2">DSM 19598</strain>
    </source>
</reference>
<protein>
    <submittedName>
        <fullName evidence="1">Uncharacterized protein</fullName>
    </submittedName>
</protein>
<organism evidence="1 2">
    <name type="scientific">Mesobacillus stamsii</name>
    <dbReference type="NCBI Taxonomy" id="225347"/>
    <lineage>
        <taxon>Bacteria</taxon>
        <taxon>Bacillati</taxon>
        <taxon>Bacillota</taxon>
        <taxon>Bacilli</taxon>
        <taxon>Bacillales</taxon>
        <taxon>Bacillaceae</taxon>
        <taxon>Mesobacillus</taxon>
    </lineage>
</organism>
<evidence type="ECO:0000313" key="2">
    <source>
        <dbReference type="Proteomes" id="UP001242313"/>
    </source>
</evidence>
<sequence length="109" mass="12593">MRPFLGDISKNARLKLFILTIIVSVFLIGNSTLASTEKVPNFSEQIEFRKEFGLEANHTKVELLNLEGKLLQNSKFQVPLTIEEEEELEKRFALQNEEVPKVKKFLDDK</sequence>